<sequence>MSHTFNPSPPVIIDVGTGYTKMGYSNNTRPNYIIPTIHSAKDYSKVSASQLLGTEDLDFFIGQEGIDKAPLYTPINIMKAGQCENWDAMEQFWEHCFFRYLRCEPEDHAVPLTEPPLNSPDNRGYTAEIMFETFNVPYLYIGMQAMLAIAASWGAGKKKGR</sequence>
<dbReference type="PRINTS" id="PR00190">
    <property type="entry name" value="ACTIN"/>
</dbReference>
<reference evidence="3" key="1">
    <citation type="submission" date="2013-02" db="EMBL/GenBank/DDBJ databases">
        <title>Immune-Related transcriptome of Coptotermes formosanus Shiraki workers: the defense mechanism.</title>
        <authorList>
            <person name="Hussain A."/>
            <person name="Li Y.F."/>
            <person name="Cheng Y."/>
            <person name="Liu Y."/>
            <person name="Chen C.C."/>
            <person name="Wen S.Y."/>
        </authorList>
    </citation>
    <scope>NUCLEOTIDE SEQUENCE</scope>
</reference>
<evidence type="ECO:0000256" key="2">
    <source>
        <dbReference type="SAM" id="Phobius"/>
    </source>
</evidence>
<dbReference type="AlphaFoldDB" id="R4UMK1"/>
<proteinExistence type="evidence at transcript level"/>
<evidence type="ECO:0000256" key="1">
    <source>
        <dbReference type="ARBA" id="ARBA00023892"/>
    </source>
</evidence>
<protein>
    <recommendedName>
        <fullName evidence="1">Actin-related protein 3</fullName>
    </recommendedName>
</protein>
<feature type="transmembrane region" description="Helical" evidence="2">
    <location>
        <begin position="138"/>
        <end position="156"/>
    </location>
</feature>
<dbReference type="EMBL" id="KC571841">
    <property type="protein sequence ID" value="AGM32340.1"/>
    <property type="molecule type" value="mRNA"/>
</dbReference>
<dbReference type="InterPro" id="IPR043129">
    <property type="entry name" value="ATPase_NBD"/>
</dbReference>
<keyword evidence="2" id="KW-1133">Transmembrane helix</keyword>
<accession>R4UMK1</accession>
<dbReference type="Pfam" id="PF00022">
    <property type="entry name" value="Actin"/>
    <property type="match status" value="1"/>
</dbReference>
<dbReference type="SUPFAM" id="SSF53067">
    <property type="entry name" value="Actin-like ATPase domain"/>
    <property type="match status" value="1"/>
</dbReference>
<organism evidence="3">
    <name type="scientific">Coptotermes formosanus</name>
    <name type="common">Formosan subterranean termite</name>
    <dbReference type="NCBI Taxonomy" id="36987"/>
    <lineage>
        <taxon>Eukaryota</taxon>
        <taxon>Metazoa</taxon>
        <taxon>Ecdysozoa</taxon>
        <taxon>Arthropoda</taxon>
        <taxon>Hexapoda</taxon>
        <taxon>Insecta</taxon>
        <taxon>Pterygota</taxon>
        <taxon>Neoptera</taxon>
        <taxon>Polyneoptera</taxon>
        <taxon>Dictyoptera</taxon>
        <taxon>Blattodea</taxon>
        <taxon>Blattoidea</taxon>
        <taxon>Termitoidae</taxon>
        <taxon>Rhinotermitidae</taxon>
        <taxon>Coptotermes</taxon>
    </lineage>
</organism>
<dbReference type="Gene3D" id="3.30.420.40">
    <property type="match status" value="1"/>
</dbReference>
<dbReference type="FunFam" id="3.30.420.40:FF:000029">
    <property type="entry name" value="Actin-related protein 3"/>
    <property type="match status" value="1"/>
</dbReference>
<dbReference type="PANTHER" id="PTHR11937">
    <property type="entry name" value="ACTIN"/>
    <property type="match status" value="1"/>
</dbReference>
<dbReference type="InterPro" id="IPR004000">
    <property type="entry name" value="Actin"/>
</dbReference>
<keyword evidence="2" id="KW-0472">Membrane</keyword>
<evidence type="ECO:0000313" key="3">
    <source>
        <dbReference type="EMBL" id="AGM32340.1"/>
    </source>
</evidence>
<keyword evidence="2" id="KW-0812">Transmembrane</keyword>
<name>R4UMK1_COPFO</name>